<evidence type="ECO:0000256" key="2">
    <source>
        <dbReference type="ARBA" id="ARBA00022692"/>
    </source>
</evidence>
<evidence type="ECO:0000256" key="4">
    <source>
        <dbReference type="ARBA" id="ARBA00023136"/>
    </source>
</evidence>
<evidence type="ECO:0000256" key="6">
    <source>
        <dbReference type="SAM" id="MobiDB-lite"/>
    </source>
</evidence>
<feature type="transmembrane region" description="Helical" evidence="7">
    <location>
        <begin position="129"/>
        <end position="150"/>
    </location>
</feature>
<reference evidence="9 10" key="1">
    <citation type="submission" date="2023-11" db="EMBL/GenBank/DDBJ databases">
        <title>Draft genome sequence and annotation of the polyextremotolerant black yeast-like fungus Aureobasidium pullulans NRRL 62042.</title>
        <authorList>
            <person name="Dielentheis-Frenken M.R.E."/>
            <person name="Wibberg D."/>
            <person name="Blank L.M."/>
            <person name="Tiso T."/>
        </authorList>
    </citation>
    <scope>NUCLEOTIDE SEQUENCE [LARGE SCALE GENOMIC DNA]</scope>
    <source>
        <strain evidence="9 10">NRRL 62042</strain>
    </source>
</reference>
<keyword evidence="3 7" id="KW-1133">Transmembrane helix</keyword>
<proteinExistence type="inferred from homology"/>
<evidence type="ECO:0000256" key="5">
    <source>
        <dbReference type="ARBA" id="ARBA00038359"/>
    </source>
</evidence>
<dbReference type="Proteomes" id="UP001341245">
    <property type="component" value="Unassembled WGS sequence"/>
</dbReference>
<evidence type="ECO:0000256" key="1">
    <source>
        <dbReference type="ARBA" id="ARBA00004141"/>
    </source>
</evidence>
<feature type="transmembrane region" description="Helical" evidence="7">
    <location>
        <begin position="210"/>
        <end position="228"/>
    </location>
</feature>
<keyword evidence="4 7" id="KW-0472">Membrane</keyword>
<comment type="subcellular location">
    <subcellularLocation>
        <location evidence="1">Membrane</location>
        <topology evidence="1">Multi-pass membrane protein</topology>
    </subcellularLocation>
</comment>
<organism evidence="9 10">
    <name type="scientific">Aureobasidium pullulans</name>
    <name type="common">Black yeast</name>
    <name type="synonym">Pullularia pullulans</name>
    <dbReference type="NCBI Taxonomy" id="5580"/>
    <lineage>
        <taxon>Eukaryota</taxon>
        <taxon>Fungi</taxon>
        <taxon>Dikarya</taxon>
        <taxon>Ascomycota</taxon>
        <taxon>Pezizomycotina</taxon>
        <taxon>Dothideomycetes</taxon>
        <taxon>Dothideomycetidae</taxon>
        <taxon>Dothideales</taxon>
        <taxon>Saccotheciaceae</taxon>
        <taxon>Aureobasidium</taxon>
    </lineage>
</organism>
<feature type="transmembrane region" description="Helical" evidence="7">
    <location>
        <begin position="90"/>
        <end position="117"/>
    </location>
</feature>
<feature type="transmembrane region" description="Helical" evidence="7">
    <location>
        <begin position="51"/>
        <end position="70"/>
    </location>
</feature>
<dbReference type="PANTHER" id="PTHR33048">
    <property type="entry name" value="PTH11-LIKE INTEGRAL MEMBRANE PROTEIN (AFU_ORTHOLOGUE AFUA_5G11245)"/>
    <property type="match status" value="1"/>
</dbReference>
<gene>
    <name evidence="9" type="ORF">QM012_004904</name>
</gene>
<sequence>MADQVPTLDNLGSIPQSLFSGTVAILAVVWLSAILRVYVRSVMMRSFGWDDWTIMLAIVAFTVQCGYIINVTKMELQPQKYNNVSGISTLVTEIIAFAGSYAVTGVFLKISLGFFFLRIIIEPWQRMAIYFCMAISTIFGMIYFGIVTFGCGDPEKFLLRTVQNQCISITHVVIPASYVHTGLNAATDWIMALLPILTIYKLSMPRITKFWAYLLLGLGAAGSIVSLIRFGYVEGIRPGKHFFKQSAKFALYSIFEPGLGIAAVNFATLRPLFKKCLEGAKSVSYSQGTRSGGGNGRKTPSMVPDIQLKGLPMSRSRPGDGFRAFESSSDDDSRGWTEISVTPQDLEKAQNSRWPQSSRPF</sequence>
<dbReference type="Pfam" id="PF20684">
    <property type="entry name" value="Fung_rhodopsin"/>
    <property type="match status" value="1"/>
</dbReference>
<comment type="similarity">
    <text evidence="5">Belongs to the SAT4 family.</text>
</comment>
<protein>
    <recommendedName>
        <fullName evidence="8">Rhodopsin domain-containing protein</fullName>
    </recommendedName>
</protein>
<evidence type="ECO:0000256" key="3">
    <source>
        <dbReference type="ARBA" id="ARBA00022989"/>
    </source>
</evidence>
<keyword evidence="10" id="KW-1185">Reference proteome</keyword>
<evidence type="ECO:0000313" key="9">
    <source>
        <dbReference type="EMBL" id="KAK6008090.1"/>
    </source>
</evidence>
<evidence type="ECO:0000313" key="10">
    <source>
        <dbReference type="Proteomes" id="UP001341245"/>
    </source>
</evidence>
<evidence type="ECO:0000256" key="7">
    <source>
        <dbReference type="SAM" id="Phobius"/>
    </source>
</evidence>
<feature type="region of interest" description="Disordered" evidence="6">
    <location>
        <begin position="284"/>
        <end position="361"/>
    </location>
</feature>
<feature type="domain" description="Rhodopsin" evidence="8">
    <location>
        <begin position="35"/>
        <end position="275"/>
    </location>
</feature>
<dbReference type="InterPro" id="IPR052337">
    <property type="entry name" value="SAT4-like"/>
</dbReference>
<dbReference type="InterPro" id="IPR049326">
    <property type="entry name" value="Rhodopsin_dom_fungi"/>
</dbReference>
<dbReference type="EMBL" id="JASGXD010000002">
    <property type="protein sequence ID" value="KAK6008090.1"/>
    <property type="molecule type" value="Genomic_DNA"/>
</dbReference>
<name>A0ABR0TW77_AURPU</name>
<evidence type="ECO:0000259" key="8">
    <source>
        <dbReference type="Pfam" id="PF20684"/>
    </source>
</evidence>
<feature type="transmembrane region" description="Helical" evidence="7">
    <location>
        <begin position="18"/>
        <end position="39"/>
    </location>
</feature>
<feature type="compositionally biased region" description="Polar residues" evidence="6">
    <location>
        <begin position="351"/>
        <end position="361"/>
    </location>
</feature>
<dbReference type="PANTHER" id="PTHR33048:SF96">
    <property type="entry name" value="INTEGRAL MEMBRANE PROTEIN"/>
    <property type="match status" value="1"/>
</dbReference>
<accession>A0ABR0TW77</accession>
<keyword evidence="2 7" id="KW-0812">Transmembrane</keyword>
<comment type="caution">
    <text evidence="9">The sequence shown here is derived from an EMBL/GenBank/DDBJ whole genome shotgun (WGS) entry which is preliminary data.</text>
</comment>